<organism evidence="6 7">
    <name type="scientific">Helianthus annuus</name>
    <name type="common">Common sunflower</name>
    <dbReference type="NCBI Taxonomy" id="4232"/>
    <lineage>
        <taxon>Eukaryota</taxon>
        <taxon>Viridiplantae</taxon>
        <taxon>Streptophyta</taxon>
        <taxon>Embryophyta</taxon>
        <taxon>Tracheophyta</taxon>
        <taxon>Spermatophyta</taxon>
        <taxon>Magnoliopsida</taxon>
        <taxon>eudicotyledons</taxon>
        <taxon>Gunneridae</taxon>
        <taxon>Pentapetalae</taxon>
        <taxon>asterids</taxon>
        <taxon>campanulids</taxon>
        <taxon>Asterales</taxon>
        <taxon>Asteraceae</taxon>
        <taxon>Asteroideae</taxon>
        <taxon>Heliantheae alliance</taxon>
        <taxon>Heliantheae</taxon>
        <taxon>Helianthus</taxon>
    </lineage>
</organism>
<dbReference type="AlphaFoldDB" id="A0A251RPI0"/>
<comment type="subcellular location">
    <subcellularLocation>
        <location evidence="1">Membrane</location>
        <topology evidence="1">Multi-pass membrane protein</topology>
    </subcellularLocation>
</comment>
<evidence type="ECO:0000256" key="2">
    <source>
        <dbReference type="ARBA" id="ARBA00022692"/>
    </source>
</evidence>
<gene>
    <name evidence="6" type="ORF">HannXRQ_Chr17g0548151</name>
</gene>
<evidence type="ECO:0000256" key="5">
    <source>
        <dbReference type="SAM" id="Phobius"/>
    </source>
</evidence>
<dbReference type="Proteomes" id="UP000215914">
    <property type="component" value="Chromosome 17"/>
</dbReference>
<protein>
    <submittedName>
        <fullName evidence="6">Putative WAT1-related protein</fullName>
    </submittedName>
</protein>
<keyword evidence="2 5" id="KW-0812">Transmembrane</keyword>
<dbReference type="OMA" id="FPTFACA"/>
<dbReference type="GO" id="GO:0022857">
    <property type="term" value="F:transmembrane transporter activity"/>
    <property type="evidence" value="ECO:0007669"/>
    <property type="project" value="InterPro"/>
</dbReference>
<sequence>MIWYGCRLCLFQLPVYVGVKYTSPTLASAITNLIPGSTFLFAVIFRMEKIDIRSSSSVAKPGPFLGFWRP</sequence>
<reference evidence="7" key="1">
    <citation type="journal article" date="2017" name="Nature">
        <title>The sunflower genome provides insights into oil metabolism, flowering and Asterid evolution.</title>
        <authorList>
            <person name="Badouin H."/>
            <person name="Gouzy J."/>
            <person name="Grassa C.J."/>
            <person name="Murat F."/>
            <person name="Staton S.E."/>
            <person name="Cottret L."/>
            <person name="Lelandais-Briere C."/>
            <person name="Owens G.L."/>
            <person name="Carrere S."/>
            <person name="Mayjonade B."/>
            <person name="Legrand L."/>
            <person name="Gill N."/>
            <person name="Kane N.C."/>
            <person name="Bowers J.E."/>
            <person name="Hubner S."/>
            <person name="Bellec A."/>
            <person name="Berard A."/>
            <person name="Berges H."/>
            <person name="Blanchet N."/>
            <person name="Boniface M.C."/>
            <person name="Brunel D."/>
            <person name="Catrice O."/>
            <person name="Chaidir N."/>
            <person name="Claudel C."/>
            <person name="Donnadieu C."/>
            <person name="Faraut T."/>
            <person name="Fievet G."/>
            <person name="Helmstetter N."/>
            <person name="King M."/>
            <person name="Knapp S.J."/>
            <person name="Lai Z."/>
            <person name="Le Paslier M.C."/>
            <person name="Lippi Y."/>
            <person name="Lorenzon L."/>
            <person name="Mandel J.R."/>
            <person name="Marage G."/>
            <person name="Marchand G."/>
            <person name="Marquand E."/>
            <person name="Bret-Mestries E."/>
            <person name="Morien E."/>
            <person name="Nambeesan S."/>
            <person name="Nguyen T."/>
            <person name="Pegot-Espagnet P."/>
            <person name="Pouilly N."/>
            <person name="Raftis F."/>
            <person name="Sallet E."/>
            <person name="Schiex T."/>
            <person name="Thomas J."/>
            <person name="Vandecasteele C."/>
            <person name="Vares D."/>
            <person name="Vear F."/>
            <person name="Vautrin S."/>
            <person name="Crespi M."/>
            <person name="Mangin B."/>
            <person name="Burke J.M."/>
            <person name="Salse J."/>
            <person name="Munos S."/>
            <person name="Vincourt P."/>
            <person name="Rieseberg L.H."/>
            <person name="Langlade N.B."/>
        </authorList>
    </citation>
    <scope>NUCLEOTIDE SEQUENCE [LARGE SCALE GENOMIC DNA]</scope>
    <source>
        <strain evidence="7">cv. SF193</strain>
    </source>
</reference>
<dbReference type="InterPro" id="IPR037185">
    <property type="entry name" value="EmrE-like"/>
</dbReference>
<dbReference type="PANTHER" id="PTHR31218">
    <property type="entry name" value="WAT1-RELATED PROTEIN"/>
    <property type="match status" value="1"/>
</dbReference>
<evidence type="ECO:0000313" key="6">
    <source>
        <dbReference type="EMBL" id="OTF86197.1"/>
    </source>
</evidence>
<accession>A0A251RPI0</accession>
<keyword evidence="4 5" id="KW-0472">Membrane</keyword>
<feature type="transmembrane region" description="Helical" evidence="5">
    <location>
        <begin position="26"/>
        <end position="45"/>
    </location>
</feature>
<proteinExistence type="predicted"/>
<evidence type="ECO:0000256" key="3">
    <source>
        <dbReference type="ARBA" id="ARBA00022989"/>
    </source>
</evidence>
<name>A0A251RPI0_HELAN</name>
<keyword evidence="7" id="KW-1185">Reference proteome</keyword>
<dbReference type="InterPro" id="IPR030184">
    <property type="entry name" value="WAT1-related"/>
</dbReference>
<keyword evidence="3 5" id="KW-1133">Transmembrane helix</keyword>
<dbReference type="SUPFAM" id="SSF103481">
    <property type="entry name" value="Multidrug resistance efflux transporter EmrE"/>
    <property type="match status" value="1"/>
</dbReference>
<evidence type="ECO:0000313" key="7">
    <source>
        <dbReference type="Proteomes" id="UP000215914"/>
    </source>
</evidence>
<dbReference type="InParanoid" id="A0A251RPI0"/>
<dbReference type="EMBL" id="CM007906">
    <property type="protein sequence ID" value="OTF86197.1"/>
    <property type="molecule type" value="Genomic_DNA"/>
</dbReference>
<dbReference type="GO" id="GO:0016020">
    <property type="term" value="C:membrane"/>
    <property type="evidence" value="ECO:0007669"/>
    <property type="project" value="InterPro"/>
</dbReference>
<evidence type="ECO:0000256" key="4">
    <source>
        <dbReference type="ARBA" id="ARBA00023136"/>
    </source>
</evidence>
<evidence type="ECO:0000256" key="1">
    <source>
        <dbReference type="ARBA" id="ARBA00004141"/>
    </source>
</evidence>